<keyword evidence="2" id="KW-1185">Reference proteome</keyword>
<gene>
    <name evidence="1" type="ORF">MELA_00830</name>
</gene>
<dbReference type="EMBL" id="CABIKM010000012">
    <property type="protein sequence ID" value="VUZ84457.1"/>
    <property type="molecule type" value="Genomic_DNA"/>
</dbReference>
<proteinExistence type="predicted"/>
<organism evidence="1 2">
    <name type="scientific">Candidatus Methylomirabilis lanthanidiphila</name>
    <dbReference type="NCBI Taxonomy" id="2211376"/>
    <lineage>
        <taxon>Bacteria</taxon>
        <taxon>Candidatus Methylomirabilota</taxon>
        <taxon>Candidatus Methylomirabilia</taxon>
        <taxon>Candidatus Methylomirabilales</taxon>
        <taxon>Candidatus Methylomirabilaceae</taxon>
        <taxon>Candidatus Methylomirabilis</taxon>
    </lineage>
</organism>
<evidence type="ECO:0000313" key="2">
    <source>
        <dbReference type="Proteomes" id="UP000334340"/>
    </source>
</evidence>
<sequence>MAIVFLLGPGMSDPGKAQVADPAPMQVRRDLAEVFRGHGHTVILMEDDPDRQGEDLIQKFDRLLQSGVTDIVLCWPPRAKMPTTYDELILLCDRLDLLEKKSVRLWVLHHVSVATITRDEFKILETGSRSRYLTALARRLVLRPPPPCCPSSVRAASPWPAAAADVGS</sequence>
<evidence type="ECO:0000313" key="1">
    <source>
        <dbReference type="EMBL" id="VUZ84457.1"/>
    </source>
</evidence>
<dbReference type="AlphaFoldDB" id="A0A564ZHR0"/>
<accession>A0A564ZHR0</accession>
<protein>
    <submittedName>
        <fullName evidence="1">Uncharacterized protein</fullName>
    </submittedName>
</protein>
<dbReference type="Proteomes" id="UP000334340">
    <property type="component" value="Unassembled WGS sequence"/>
</dbReference>
<name>A0A564ZHR0_9BACT</name>
<reference evidence="1 2" key="1">
    <citation type="submission" date="2019-07" db="EMBL/GenBank/DDBJ databases">
        <authorList>
            <person name="Cremers G."/>
        </authorList>
    </citation>
    <scope>NUCLEOTIDE SEQUENCE [LARGE SCALE GENOMIC DNA]</scope>
</reference>